<dbReference type="PATRIC" id="fig|1227739.3.peg.3507"/>
<dbReference type="EMBL" id="CP007145">
    <property type="protein sequence ID" value="AHJ98936.1"/>
    <property type="molecule type" value="Genomic_DNA"/>
</dbReference>
<dbReference type="AlphaFoldDB" id="W8F8L6"/>
<dbReference type="Proteomes" id="UP000019423">
    <property type="component" value="Chromosome"/>
</dbReference>
<proteinExistence type="predicted"/>
<name>W8F8L6_9BACT</name>
<protein>
    <submittedName>
        <fullName evidence="1">Uncharacterized protein</fullName>
    </submittedName>
</protein>
<reference evidence="1 2" key="1">
    <citation type="submission" date="2014-01" db="EMBL/GenBank/DDBJ databases">
        <title>Complete genome sequence of ionizing-radiation resistance bacterium Hymenobacter swuensis DY53.</title>
        <authorList>
            <person name="Jung J.-H."/>
            <person name="Jeong S.-W."/>
            <person name="Joe M.-H."/>
            <person name="Cho y.-j."/>
            <person name="Kim M.-K."/>
            <person name="Lim S.-Y."/>
        </authorList>
    </citation>
    <scope>NUCLEOTIDE SEQUENCE [LARGE SCALE GENOMIC DNA]</scope>
    <source>
        <strain evidence="1 2">DY53</strain>
    </source>
</reference>
<sequence>MKTLLLRFRAEMPTFWRRAQKLALFGLALIAALKLEPELIPDGLQDYLKYAFVFFTTIAATAQFTCNDASSSQEARPQDAR</sequence>
<dbReference type="HOGENOM" id="CLU_2569206_0_0_10"/>
<gene>
    <name evidence="1" type="ORF">Hsw_3341</name>
</gene>
<accession>W8F8L6</accession>
<dbReference type="KEGG" id="hsw:Hsw_3341"/>
<dbReference type="STRING" id="1227739.Hsw_3341"/>
<evidence type="ECO:0000313" key="1">
    <source>
        <dbReference type="EMBL" id="AHJ98936.1"/>
    </source>
</evidence>
<organism evidence="1 2">
    <name type="scientific">Hymenobacter swuensis DY53</name>
    <dbReference type="NCBI Taxonomy" id="1227739"/>
    <lineage>
        <taxon>Bacteria</taxon>
        <taxon>Pseudomonadati</taxon>
        <taxon>Bacteroidota</taxon>
        <taxon>Cytophagia</taxon>
        <taxon>Cytophagales</taxon>
        <taxon>Hymenobacteraceae</taxon>
        <taxon>Hymenobacter</taxon>
    </lineage>
</organism>
<keyword evidence="2" id="KW-1185">Reference proteome</keyword>
<evidence type="ECO:0000313" key="2">
    <source>
        <dbReference type="Proteomes" id="UP000019423"/>
    </source>
</evidence>